<sequence length="370" mass="38705">MREDVLALLRRLPDIEAPDLVAVDASDRLLLGLAPERGRIAVVGDAYGALSLALAADGRPVRVVQDSITAERALAQNLEAVRASGVDPAPIDIVDSVAAAVSDADTVLVRLPRSLDALAALAAETALANPAATMISAGRIKHMTRTMNDVLARRYGRIDVSLARQKSRALLASEAHHDQPPAPEPERRRLDELDLEVVALPGVFAGARLDLGTRALVAALDPDSLPAGAALDLGCGTGVLAAVLARARPDVTVTATDSSRAAVESARATAAANGVAVRVLRDDNASTLEPSSVDVVLCNPPFHSDGAVTDLVARRMLCAAGRVLRPGGVLWTVFNSHLAHPVELRRAVGPTTVVARDRRFTVTRSVRSGS</sequence>
<dbReference type="PANTHER" id="PTHR47816">
    <property type="entry name" value="RIBOSOMAL RNA SMALL SUBUNIT METHYLTRANSFERASE C"/>
    <property type="match status" value="1"/>
</dbReference>
<dbReference type="InterPro" id="IPR029063">
    <property type="entry name" value="SAM-dependent_MTases_sf"/>
</dbReference>
<evidence type="ECO:0000256" key="4">
    <source>
        <dbReference type="ARBA" id="ARBA00022679"/>
    </source>
</evidence>
<proteinExistence type="predicted"/>
<gene>
    <name evidence="7" type="ORF">A6122_1566</name>
</gene>
<evidence type="ECO:0000256" key="1">
    <source>
        <dbReference type="ARBA" id="ARBA00022490"/>
    </source>
</evidence>
<evidence type="ECO:0000313" key="8">
    <source>
        <dbReference type="Proteomes" id="UP000077071"/>
    </source>
</evidence>
<dbReference type="Pfam" id="PF05175">
    <property type="entry name" value="MTS"/>
    <property type="match status" value="1"/>
</dbReference>
<dbReference type="Proteomes" id="UP000077071">
    <property type="component" value="Chromosome"/>
</dbReference>
<name>A0A160KT24_9MICO</name>
<dbReference type="PROSITE" id="PS00092">
    <property type="entry name" value="N6_MTASE"/>
    <property type="match status" value="1"/>
</dbReference>
<dbReference type="AlphaFoldDB" id="A0A160KT24"/>
<keyword evidence="4" id="KW-0808">Transferase</keyword>
<keyword evidence="8" id="KW-1185">Reference proteome</keyword>
<evidence type="ECO:0000256" key="2">
    <source>
        <dbReference type="ARBA" id="ARBA00022552"/>
    </source>
</evidence>
<dbReference type="PATRIC" id="fig|33888.3.peg.1713"/>
<feature type="domain" description="Methyltransferase small" evidence="5">
    <location>
        <begin position="195"/>
        <end position="363"/>
    </location>
</feature>
<dbReference type="GO" id="GO:0008757">
    <property type="term" value="F:S-adenosylmethionine-dependent methyltransferase activity"/>
    <property type="evidence" value="ECO:0007669"/>
    <property type="project" value="InterPro"/>
</dbReference>
<dbReference type="OrthoDB" id="29650at2"/>
<dbReference type="CDD" id="cd02440">
    <property type="entry name" value="AdoMet_MTases"/>
    <property type="match status" value="1"/>
</dbReference>
<evidence type="ECO:0000259" key="5">
    <source>
        <dbReference type="Pfam" id="PF05175"/>
    </source>
</evidence>
<dbReference type="Gene3D" id="3.40.50.150">
    <property type="entry name" value="Vaccinia Virus protein VP39"/>
    <property type="match status" value="2"/>
</dbReference>
<dbReference type="GO" id="GO:0032259">
    <property type="term" value="P:methylation"/>
    <property type="evidence" value="ECO:0007669"/>
    <property type="project" value="UniProtKB-KW"/>
</dbReference>
<dbReference type="KEGG" id="rtn:A6122_1566"/>
<dbReference type="PANTHER" id="PTHR47816:SF5">
    <property type="entry name" value="RIBOSOMAL RNA LARGE SUBUNIT METHYLTRANSFERASE G"/>
    <property type="match status" value="1"/>
</dbReference>
<dbReference type="SUPFAM" id="SSF53335">
    <property type="entry name" value="S-adenosyl-L-methionine-dependent methyltransferases"/>
    <property type="match status" value="1"/>
</dbReference>
<dbReference type="EMBL" id="CP015515">
    <property type="protein sequence ID" value="AND16703.1"/>
    <property type="molecule type" value="Genomic_DNA"/>
</dbReference>
<dbReference type="InterPro" id="IPR007848">
    <property type="entry name" value="Small_mtfrase_dom"/>
</dbReference>
<evidence type="ECO:0000256" key="3">
    <source>
        <dbReference type="ARBA" id="ARBA00022603"/>
    </source>
</evidence>
<dbReference type="STRING" id="33888.A6122_1566"/>
<dbReference type="GO" id="GO:0003676">
    <property type="term" value="F:nucleic acid binding"/>
    <property type="evidence" value="ECO:0007669"/>
    <property type="project" value="InterPro"/>
</dbReference>
<protein>
    <submittedName>
        <fullName evidence="7">Uncharacterized protein</fullName>
    </submittedName>
</protein>
<dbReference type="GO" id="GO:0008170">
    <property type="term" value="F:N-methyltransferase activity"/>
    <property type="evidence" value="ECO:0007669"/>
    <property type="project" value="UniProtKB-ARBA"/>
</dbReference>
<dbReference type="RefSeq" id="WP_068253615.1">
    <property type="nucleotide sequence ID" value="NZ_CP015515.1"/>
</dbReference>
<dbReference type="Pfam" id="PF26049">
    <property type="entry name" value="RLMG_N"/>
    <property type="match status" value="1"/>
</dbReference>
<keyword evidence="3" id="KW-0489">Methyltransferase</keyword>
<dbReference type="InterPro" id="IPR058679">
    <property type="entry name" value="RlmG_N"/>
</dbReference>
<keyword evidence="2" id="KW-0698">rRNA processing</keyword>
<keyword evidence="1" id="KW-0963">Cytoplasm</keyword>
<accession>A0A160KT24</accession>
<organism evidence="7 8">
    <name type="scientific">Rathayibacter tritici</name>
    <dbReference type="NCBI Taxonomy" id="33888"/>
    <lineage>
        <taxon>Bacteria</taxon>
        <taxon>Bacillati</taxon>
        <taxon>Actinomycetota</taxon>
        <taxon>Actinomycetes</taxon>
        <taxon>Micrococcales</taxon>
        <taxon>Microbacteriaceae</taxon>
        <taxon>Rathayibacter</taxon>
    </lineage>
</organism>
<feature type="domain" description="RlmG N-terminal" evidence="6">
    <location>
        <begin position="9"/>
        <end position="172"/>
    </location>
</feature>
<evidence type="ECO:0000259" key="6">
    <source>
        <dbReference type="Pfam" id="PF26049"/>
    </source>
</evidence>
<dbReference type="GO" id="GO:0006364">
    <property type="term" value="P:rRNA processing"/>
    <property type="evidence" value="ECO:0007669"/>
    <property type="project" value="UniProtKB-KW"/>
</dbReference>
<evidence type="ECO:0000313" key="7">
    <source>
        <dbReference type="EMBL" id="AND16703.1"/>
    </source>
</evidence>
<dbReference type="InterPro" id="IPR046977">
    <property type="entry name" value="RsmC/RlmG"/>
</dbReference>
<dbReference type="InterPro" id="IPR002052">
    <property type="entry name" value="DNA_methylase_N6_adenine_CS"/>
</dbReference>
<reference evidence="7 8" key="1">
    <citation type="submission" date="2016-05" db="EMBL/GenBank/DDBJ databases">
        <title>Complete genome sequence of Rathayibacter tritici NCPPB 1953.</title>
        <authorList>
            <person name="Park J."/>
            <person name="Lee H.-H."/>
            <person name="Lee S.-W."/>
            <person name="Seo Y.-S."/>
        </authorList>
    </citation>
    <scope>NUCLEOTIDE SEQUENCE [LARGE SCALE GENOMIC DNA]</scope>
    <source>
        <strain evidence="7 8">NCPPB 1953</strain>
    </source>
</reference>